<proteinExistence type="predicted"/>
<keyword evidence="2" id="KW-1185">Reference proteome</keyword>
<name>A0A9N9JLZ5_9GLOM</name>
<gene>
    <name evidence="1" type="ORF">AMORRO_LOCUS17851</name>
</gene>
<dbReference type="OrthoDB" id="2376840at2759"/>
<protein>
    <submittedName>
        <fullName evidence="1">15947_t:CDS:1</fullName>
    </submittedName>
</protein>
<feature type="non-terminal residue" evidence="1">
    <location>
        <position position="95"/>
    </location>
</feature>
<sequence>MGWSTVRLTAGGYGAPAEQIRASKSLEVSIGDDNNWTKWVRAKSLLWEERPGNQVEYALVGNDVTDQLAYIHEPGNPLKFLDIVDDARLTAFLNG</sequence>
<comment type="caution">
    <text evidence="1">The sequence shown here is derived from an EMBL/GenBank/DDBJ whole genome shotgun (WGS) entry which is preliminary data.</text>
</comment>
<dbReference type="AlphaFoldDB" id="A0A9N9JLZ5"/>
<organism evidence="1 2">
    <name type="scientific">Acaulospora morrowiae</name>
    <dbReference type="NCBI Taxonomy" id="94023"/>
    <lineage>
        <taxon>Eukaryota</taxon>
        <taxon>Fungi</taxon>
        <taxon>Fungi incertae sedis</taxon>
        <taxon>Mucoromycota</taxon>
        <taxon>Glomeromycotina</taxon>
        <taxon>Glomeromycetes</taxon>
        <taxon>Diversisporales</taxon>
        <taxon>Acaulosporaceae</taxon>
        <taxon>Acaulospora</taxon>
    </lineage>
</organism>
<dbReference type="EMBL" id="CAJVPV010058026">
    <property type="protein sequence ID" value="CAG8787453.1"/>
    <property type="molecule type" value="Genomic_DNA"/>
</dbReference>
<accession>A0A9N9JLZ5</accession>
<reference evidence="1" key="1">
    <citation type="submission" date="2021-06" db="EMBL/GenBank/DDBJ databases">
        <authorList>
            <person name="Kallberg Y."/>
            <person name="Tangrot J."/>
            <person name="Rosling A."/>
        </authorList>
    </citation>
    <scope>NUCLEOTIDE SEQUENCE</scope>
    <source>
        <strain evidence="1">CL551</strain>
    </source>
</reference>
<evidence type="ECO:0000313" key="1">
    <source>
        <dbReference type="EMBL" id="CAG8787453.1"/>
    </source>
</evidence>
<evidence type="ECO:0000313" key="2">
    <source>
        <dbReference type="Proteomes" id="UP000789342"/>
    </source>
</evidence>
<dbReference type="Proteomes" id="UP000789342">
    <property type="component" value="Unassembled WGS sequence"/>
</dbReference>